<proteinExistence type="predicted"/>
<dbReference type="AlphaFoldDB" id="A0A4U2ZSH5"/>
<evidence type="ECO:0000313" key="1">
    <source>
        <dbReference type="EMBL" id="TKI77829.1"/>
    </source>
</evidence>
<keyword evidence="1" id="KW-0378">Hydrolase</keyword>
<accession>A0A4U2ZSH5</accession>
<dbReference type="GO" id="GO:0016787">
    <property type="term" value="F:hydrolase activity"/>
    <property type="evidence" value="ECO:0007669"/>
    <property type="project" value="UniProtKB-KW"/>
</dbReference>
<gene>
    <name evidence="1" type="ORF">FC699_37290</name>
</gene>
<name>A0A4U2ZSH5_9BACI</name>
<sequence>MKLKKSPLLLLIITFIFVITGLGFTYFKHNKTIPSKNNVTKKNWLDDPYLRWSYT</sequence>
<organism evidence="1 2">
    <name type="scientific">Bacillus wiedmannii</name>
    <dbReference type="NCBI Taxonomy" id="1890302"/>
    <lineage>
        <taxon>Bacteria</taxon>
        <taxon>Bacillati</taxon>
        <taxon>Bacillota</taxon>
        <taxon>Bacilli</taxon>
        <taxon>Bacillales</taxon>
        <taxon>Bacillaceae</taxon>
        <taxon>Bacillus</taxon>
        <taxon>Bacillus cereus group</taxon>
    </lineage>
</organism>
<comment type="caution">
    <text evidence="1">The sequence shown here is derived from an EMBL/GenBank/DDBJ whole genome shotgun (WGS) entry which is preliminary data.</text>
</comment>
<feature type="non-terminal residue" evidence="1">
    <location>
        <position position="55"/>
    </location>
</feature>
<dbReference type="Proteomes" id="UP000305222">
    <property type="component" value="Unassembled WGS sequence"/>
</dbReference>
<dbReference type="EMBL" id="SZON01003878">
    <property type="protein sequence ID" value="TKI77829.1"/>
    <property type="molecule type" value="Genomic_DNA"/>
</dbReference>
<reference evidence="1 2" key="1">
    <citation type="journal article" date="2019" name="Environ. Microbiol.">
        <title>An active ?-lactamase is a part of an orchestrated cell wall stress resistance network of Bacillus subtilis and related rhizosphere species.</title>
        <authorList>
            <person name="Bucher T."/>
            <person name="Keren-Paz A."/>
            <person name="Hausser J."/>
            <person name="Olender T."/>
            <person name="Cytryn E."/>
            <person name="Kolodkin-Gal I."/>
        </authorList>
    </citation>
    <scope>NUCLEOTIDE SEQUENCE [LARGE SCALE GENOMIC DNA]</scope>
    <source>
        <strain evidence="1 2">I5</strain>
    </source>
</reference>
<protein>
    <submittedName>
        <fullName evidence="1">6-aminohexanoate hydrolase</fullName>
    </submittedName>
</protein>
<evidence type="ECO:0000313" key="2">
    <source>
        <dbReference type="Proteomes" id="UP000305222"/>
    </source>
</evidence>